<sequence length="311" mass="33952">MILPGAAPASFQREASQTTLPALGARPWESVMLKFPRIAARLALASVVILAAGCSSLPARQTSSVERLYILNCGEGVAADISRWSPGVNVGKPMAFADNCYLIKHAQGWLLWDTGVDDAIAALPDGQAPADPKAIHWRRPKTLASQLAQLGVKPADIRYVAISHTHPDHIGNVEMFPQAMLLVQKAEYEWPGADHAPRFKPGHPVTEIEGDKDVFGDGSVMLISTPGHTPGHQSLLVKLPKTGALVLSGDAIHFQSNWDNRRVPSINFDKDKTLASMQRIADLLVREKAQLWINHDKAQRDTLKMAPAYYE</sequence>
<name>A0A0S4TQQ3_RALSL</name>
<evidence type="ECO:0000259" key="5">
    <source>
        <dbReference type="SMART" id="SM00849"/>
    </source>
</evidence>
<keyword evidence="4" id="KW-0862">Zinc</keyword>
<evidence type="ECO:0000256" key="4">
    <source>
        <dbReference type="ARBA" id="ARBA00022833"/>
    </source>
</evidence>
<dbReference type="SUPFAM" id="SSF56281">
    <property type="entry name" value="Metallo-hydrolase/oxidoreductase"/>
    <property type="match status" value="1"/>
</dbReference>
<proteinExistence type="inferred from homology"/>
<dbReference type="InterPro" id="IPR036866">
    <property type="entry name" value="RibonucZ/Hydroxyglut_hydro"/>
</dbReference>
<accession>A0A0S4TQQ3</accession>
<keyword evidence="2" id="KW-0479">Metal-binding</keyword>
<keyword evidence="3" id="KW-0378">Hydrolase</keyword>
<dbReference type="InterPro" id="IPR001279">
    <property type="entry name" value="Metallo-B-lactamas"/>
</dbReference>
<evidence type="ECO:0000256" key="1">
    <source>
        <dbReference type="ARBA" id="ARBA00007749"/>
    </source>
</evidence>
<dbReference type="AlphaFoldDB" id="A0A0S4TQQ3"/>
<evidence type="ECO:0000256" key="2">
    <source>
        <dbReference type="ARBA" id="ARBA00022723"/>
    </source>
</evidence>
<dbReference type="GO" id="GO:0016787">
    <property type="term" value="F:hydrolase activity"/>
    <property type="evidence" value="ECO:0007669"/>
    <property type="project" value="UniProtKB-KW"/>
</dbReference>
<dbReference type="SMART" id="SM00849">
    <property type="entry name" value="Lactamase_B"/>
    <property type="match status" value="1"/>
</dbReference>
<protein>
    <submittedName>
        <fullName evidence="6">Conserved hypothethical protein, AttM-like protein</fullName>
    </submittedName>
</protein>
<gene>
    <name evidence="6" type="ORF">RUN39_v1_340058</name>
</gene>
<dbReference type="Pfam" id="PF00753">
    <property type="entry name" value="Lactamase_B"/>
    <property type="match status" value="1"/>
</dbReference>
<dbReference type="PANTHER" id="PTHR42978">
    <property type="entry name" value="QUORUM-QUENCHING LACTONASE YTNP-RELATED-RELATED"/>
    <property type="match status" value="1"/>
</dbReference>
<dbReference type="EMBL" id="LN899819">
    <property type="protein sequence ID" value="CUV12386.1"/>
    <property type="molecule type" value="Genomic_DNA"/>
</dbReference>
<comment type="similarity">
    <text evidence="1">Belongs to the metallo-beta-lactamase superfamily.</text>
</comment>
<dbReference type="Gene3D" id="3.60.15.10">
    <property type="entry name" value="Ribonuclease Z/Hydroxyacylglutathione hydrolase-like"/>
    <property type="match status" value="1"/>
</dbReference>
<organism evidence="6">
    <name type="scientific">Ralstonia solanacearum</name>
    <name type="common">Pseudomonas solanacearum</name>
    <dbReference type="NCBI Taxonomy" id="305"/>
    <lineage>
        <taxon>Bacteria</taxon>
        <taxon>Pseudomonadati</taxon>
        <taxon>Pseudomonadota</taxon>
        <taxon>Betaproteobacteria</taxon>
        <taxon>Burkholderiales</taxon>
        <taxon>Burkholderiaceae</taxon>
        <taxon>Ralstonia</taxon>
        <taxon>Ralstonia solanacearum species complex</taxon>
    </lineage>
</organism>
<evidence type="ECO:0000313" key="6">
    <source>
        <dbReference type="EMBL" id="CUV12386.1"/>
    </source>
</evidence>
<reference evidence="6" key="1">
    <citation type="submission" date="2015-10" db="EMBL/GenBank/DDBJ databases">
        <authorList>
            <person name="Gilbert D.G."/>
        </authorList>
    </citation>
    <scope>NUCLEOTIDE SEQUENCE</scope>
    <source>
        <strain evidence="6">Phyl III-seqv23</strain>
    </source>
</reference>
<dbReference type="InterPro" id="IPR051013">
    <property type="entry name" value="MBL_superfamily_lactonases"/>
</dbReference>
<evidence type="ECO:0000256" key="3">
    <source>
        <dbReference type="ARBA" id="ARBA00022801"/>
    </source>
</evidence>
<dbReference type="CDD" id="cd07729">
    <property type="entry name" value="AHL_lactonase_MBL-fold"/>
    <property type="match status" value="1"/>
</dbReference>
<feature type="domain" description="Metallo-beta-lactamase" evidence="5">
    <location>
        <begin position="97"/>
        <end position="295"/>
    </location>
</feature>
<dbReference type="PANTHER" id="PTHR42978:SF3">
    <property type="entry name" value="BLR3078 PROTEIN"/>
    <property type="match status" value="1"/>
</dbReference>
<dbReference type="GO" id="GO:0046872">
    <property type="term" value="F:metal ion binding"/>
    <property type="evidence" value="ECO:0007669"/>
    <property type="project" value="UniProtKB-KW"/>
</dbReference>